<protein>
    <recommendedName>
        <fullName evidence="4">RHS repeat-associated core domain-containing protein</fullName>
    </recommendedName>
</protein>
<feature type="chain" id="PRO_5029517747" description="RHS repeat-associated core domain-containing protein" evidence="1">
    <location>
        <begin position="21"/>
        <end position="340"/>
    </location>
</feature>
<proteinExistence type="predicted"/>
<organism evidence="2 3">
    <name type="scientific">Bacteroides salyersiae</name>
    <dbReference type="NCBI Taxonomy" id="291644"/>
    <lineage>
        <taxon>Bacteria</taxon>
        <taxon>Pseudomonadati</taxon>
        <taxon>Bacteroidota</taxon>
        <taxon>Bacteroidia</taxon>
        <taxon>Bacteroidales</taxon>
        <taxon>Bacteroidaceae</taxon>
        <taxon>Bacteroides</taxon>
    </lineage>
</organism>
<dbReference type="EMBL" id="VWMK01000002">
    <property type="protein sequence ID" value="KAA3769338.1"/>
    <property type="molecule type" value="Genomic_DNA"/>
</dbReference>
<comment type="caution">
    <text evidence="2">The sequence shown here is derived from an EMBL/GenBank/DDBJ whole genome shotgun (WGS) entry which is preliminary data.</text>
</comment>
<keyword evidence="1" id="KW-0732">Signal</keyword>
<gene>
    <name evidence="2" type="ORF">F3F73_02625</name>
</gene>
<name>A0A7J4XN73_9BACE</name>
<dbReference type="GeneID" id="93114749"/>
<evidence type="ECO:0000313" key="2">
    <source>
        <dbReference type="EMBL" id="KAA3769338.1"/>
    </source>
</evidence>
<reference evidence="2 3" key="1">
    <citation type="journal article" date="2019" name="Nat. Med.">
        <title>A library of human gut bacterial isolates paired with longitudinal multiomics data enables mechanistic microbiome research.</title>
        <authorList>
            <person name="Poyet M."/>
            <person name="Groussin M."/>
            <person name="Gibbons S.M."/>
            <person name="Avila-Pacheco J."/>
            <person name="Jiang X."/>
            <person name="Kearney S.M."/>
            <person name="Perrotta A.R."/>
            <person name="Berdy B."/>
            <person name="Zhao S."/>
            <person name="Lieberman T.D."/>
            <person name="Swanson P.K."/>
            <person name="Smith M."/>
            <person name="Roesemann S."/>
            <person name="Alexander J.E."/>
            <person name="Rich S.A."/>
            <person name="Livny J."/>
            <person name="Vlamakis H."/>
            <person name="Clish C."/>
            <person name="Bullock K."/>
            <person name="Deik A."/>
            <person name="Scott J."/>
            <person name="Pierce K.A."/>
            <person name="Xavier R.J."/>
            <person name="Alm E.J."/>
        </authorList>
    </citation>
    <scope>NUCLEOTIDE SEQUENCE [LARGE SCALE GENOMIC DNA]</scope>
    <source>
        <strain evidence="2 3">BIOML-A10</strain>
    </source>
</reference>
<dbReference type="AlphaFoldDB" id="A0A7J4XN73"/>
<evidence type="ECO:0000313" key="3">
    <source>
        <dbReference type="Proteomes" id="UP000422221"/>
    </source>
</evidence>
<dbReference type="Gene3D" id="2.180.10.10">
    <property type="entry name" value="RHS repeat-associated core"/>
    <property type="match status" value="1"/>
</dbReference>
<dbReference type="RefSeq" id="WP_005928816.1">
    <property type="nucleotide sequence ID" value="NZ_CABKSE010000001.1"/>
</dbReference>
<feature type="signal peptide" evidence="1">
    <location>
        <begin position="1"/>
        <end position="20"/>
    </location>
</feature>
<sequence>MKRQILFLSIITFFALSALAQTPYDNFAPEQSVKSMIEMPETKFKVVNSDSNSKIHSIEFDKNTLSLNLLNESDSVLKSIILNPNEKKFMSIDPHAEKYYSISPYAYCFNNPVNVIDPDGKDSYLLIWFSGNNETGHAGIAIDNYKQQEVRDKKGNVVLDSKGNPTYEMVKDGTMTYYDLWPNSPVGKTELQSNVKSDYSKGVTINSLSDLQTKDPTGLRSGSVSAEGRAADGIVQINTTYDQDTKIQGYASNTSNSGKAYNASSFNCSTFAENALKQVFPTLDASQFVKIPGALRFIYNDTRVVAPNNLYNATMALPGATNIKGPKSVVAKPYLQYYGK</sequence>
<evidence type="ECO:0000256" key="1">
    <source>
        <dbReference type="SAM" id="SignalP"/>
    </source>
</evidence>
<evidence type="ECO:0008006" key="4">
    <source>
        <dbReference type="Google" id="ProtNLM"/>
    </source>
</evidence>
<dbReference type="Proteomes" id="UP000422221">
    <property type="component" value="Unassembled WGS sequence"/>
</dbReference>
<accession>A0A7J4XN73</accession>